<evidence type="ECO:0000313" key="1">
    <source>
        <dbReference type="EMBL" id="KIK21418.1"/>
    </source>
</evidence>
<dbReference type="AlphaFoldDB" id="A0A0C9ZNR5"/>
<name>A0A0C9ZNR5_9AGAM</name>
<gene>
    <name evidence="1" type="ORF">PISMIDRAFT_681391</name>
</gene>
<evidence type="ECO:0000313" key="2">
    <source>
        <dbReference type="Proteomes" id="UP000054018"/>
    </source>
</evidence>
<dbReference type="HOGENOM" id="CLU_3033312_0_0_1"/>
<keyword evidence="2" id="KW-1185">Reference proteome</keyword>
<protein>
    <submittedName>
        <fullName evidence="1">Uncharacterized protein</fullName>
    </submittedName>
</protein>
<reference evidence="1 2" key="1">
    <citation type="submission" date="2014-04" db="EMBL/GenBank/DDBJ databases">
        <authorList>
            <consortium name="DOE Joint Genome Institute"/>
            <person name="Kuo A."/>
            <person name="Kohler A."/>
            <person name="Costa M.D."/>
            <person name="Nagy L.G."/>
            <person name="Floudas D."/>
            <person name="Copeland A."/>
            <person name="Barry K.W."/>
            <person name="Cichocki N."/>
            <person name="Veneault-Fourrey C."/>
            <person name="LaButti K."/>
            <person name="Lindquist E.A."/>
            <person name="Lipzen A."/>
            <person name="Lundell T."/>
            <person name="Morin E."/>
            <person name="Murat C."/>
            <person name="Sun H."/>
            <person name="Tunlid A."/>
            <person name="Henrissat B."/>
            <person name="Grigoriev I.V."/>
            <person name="Hibbett D.S."/>
            <person name="Martin F."/>
            <person name="Nordberg H.P."/>
            <person name="Cantor M.N."/>
            <person name="Hua S.X."/>
        </authorList>
    </citation>
    <scope>NUCLEOTIDE SEQUENCE [LARGE SCALE GENOMIC DNA]</scope>
    <source>
        <strain evidence="1 2">441</strain>
    </source>
</reference>
<sequence>MTKLLEFFNVASAMKGRPTGAGQNYGVPLPDGRGILTCAIVVRRSTESVRLNRKI</sequence>
<dbReference type="Proteomes" id="UP000054018">
    <property type="component" value="Unassembled WGS sequence"/>
</dbReference>
<dbReference type="EMBL" id="KN833752">
    <property type="protein sequence ID" value="KIK21418.1"/>
    <property type="molecule type" value="Genomic_DNA"/>
</dbReference>
<organism evidence="1 2">
    <name type="scientific">Pisolithus microcarpus 441</name>
    <dbReference type="NCBI Taxonomy" id="765257"/>
    <lineage>
        <taxon>Eukaryota</taxon>
        <taxon>Fungi</taxon>
        <taxon>Dikarya</taxon>
        <taxon>Basidiomycota</taxon>
        <taxon>Agaricomycotina</taxon>
        <taxon>Agaricomycetes</taxon>
        <taxon>Agaricomycetidae</taxon>
        <taxon>Boletales</taxon>
        <taxon>Sclerodermatineae</taxon>
        <taxon>Pisolithaceae</taxon>
        <taxon>Pisolithus</taxon>
    </lineage>
</organism>
<reference evidence="2" key="2">
    <citation type="submission" date="2015-01" db="EMBL/GenBank/DDBJ databases">
        <title>Evolutionary Origins and Diversification of the Mycorrhizal Mutualists.</title>
        <authorList>
            <consortium name="DOE Joint Genome Institute"/>
            <consortium name="Mycorrhizal Genomics Consortium"/>
            <person name="Kohler A."/>
            <person name="Kuo A."/>
            <person name="Nagy L.G."/>
            <person name="Floudas D."/>
            <person name="Copeland A."/>
            <person name="Barry K.W."/>
            <person name="Cichocki N."/>
            <person name="Veneault-Fourrey C."/>
            <person name="LaButti K."/>
            <person name="Lindquist E.A."/>
            <person name="Lipzen A."/>
            <person name="Lundell T."/>
            <person name="Morin E."/>
            <person name="Murat C."/>
            <person name="Riley R."/>
            <person name="Ohm R."/>
            <person name="Sun H."/>
            <person name="Tunlid A."/>
            <person name="Henrissat B."/>
            <person name="Grigoriev I.V."/>
            <person name="Hibbett D.S."/>
            <person name="Martin F."/>
        </authorList>
    </citation>
    <scope>NUCLEOTIDE SEQUENCE [LARGE SCALE GENOMIC DNA]</scope>
    <source>
        <strain evidence="2">441</strain>
    </source>
</reference>
<proteinExistence type="predicted"/>
<accession>A0A0C9ZNR5</accession>